<dbReference type="RefSeq" id="WP_378225396.1">
    <property type="nucleotide sequence ID" value="NZ_JBHRTK010000032.1"/>
</dbReference>
<name>A0ABV7KFY5_9HYPH</name>
<keyword evidence="3" id="KW-1185">Reference proteome</keyword>
<feature type="region of interest" description="Disordered" evidence="1">
    <location>
        <begin position="40"/>
        <end position="65"/>
    </location>
</feature>
<evidence type="ECO:0000313" key="3">
    <source>
        <dbReference type="Proteomes" id="UP001595583"/>
    </source>
</evidence>
<comment type="caution">
    <text evidence="2">The sequence shown here is derived from an EMBL/GenBank/DDBJ whole genome shotgun (WGS) entry which is preliminary data.</text>
</comment>
<gene>
    <name evidence="2" type="ORF">ACFOHJ_23575</name>
</gene>
<proteinExistence type="predicted"/>
<protein>
    <submittedName>
        <fullName evidence="2">Uncharacterized protein</fullName>
    </submittedName>
</protein>
<dbReference type="Proteomes" id="UP001595583">
    <property type="component" value="Unassembled WGS sequence"/>
</dbReference>
<sequence>MMWFRFTRDFDFSPVERNGRVTVAYKAGMLQNVTRACAEAAEKAGAGSPTKTEKDLADGDADRSR</sequence>
<reference evidence="3" key="1">
    <citation type="journal article" date="2019" name="Int. J. Syst. Evol. Microbiol.">
        <title>The Global Catalogue of Microorganisms (GCM) 10K type strain sequencing project: providing services to taxonomists for standard genome sequencing and annotation.</title>
        <authorList>
            <consortium name="The Broad Institute Genomics Platform"/>
            <consortium name="The Broad Institute Genome Sequencing Center for Infectious Disease"/>
            <person name="Wu L."/>
            <person name="Ma J."/>
        </authorList>
    </citation>
    <scope>NUCLEOTIDE SEQUENCE [LARGE SCALE GENOMIC DNA]</scope>
    <source>
        <strain evidence="3">KCTC 52165</strain>
    </source>
</reference>
<dbReference type="EMBL" id="JBHRTK010000032">
    <property type="protein sequence ID" value="MFC3209205.1"/>
    <property type="molecule type" value="Genomic_DNA"/>
</dbReference>
<evidence type="ECO:0000256" key="1">
    <source>
        <dbReference type="SAM" id="MobiDB-lite"/>
    </source>
</evidence>
<feature type="compositionally biased region" description="Basic and acidic residues" evidence="1">
    <location>
        <begin position="51"/>
        <end position="65"/>
    </location>
</feature>
<accession>A0ABV7KFY5</accession>
<evidence type="ECO:0000313" key="2">
    <source>
        <dbReference type="EMBL" id="MFC3209205.1"/>
    </source>
</evidence>
<organism evidence="2 3">
    <name type="scientific">Aquamicrobium soli</name>
    <dbReference type="NCBI Taxonomy" id="1811518"/>
    <lineage>
        <taxon>Bacteria</taxon>
        <taxon>Pseudomonadati</taxon>
        <taxon>Pseudomonadota</taxon>
        <taxon>Alphaproteobacteria</taxon>
        <taxon>Hyphomicrobiales</taxon>
        <taxon>Phyllobacteriaceae</taxon>
        <taxon>Aquamicrobium</taxon>
    </lineage>
</organism>